<evidence type="ECO:0000256" key="10">
    <source>
        <dbReference type="SAM" id="MobiDB-lite"/>
    </source>
</evidence>
<dbReference type="SUPFAM" id="SSF54001">
    <property type="entry name" value="Cysteine proteinases"/>
    <property type="match status" value="1"/>
</dbReference>
<keyword evidence="9" id="KW-0539">Nucleus</keyword>
<feature type="compositionally biased region" description="Acidic residues" evidence="10">
    <location>
        <begin position="669"/>
        <end position="681"/>
    </location>
</feature>
<feature type="region of interest" description="Disordered" evidence="10">
    <location>
        <begin position="663"/>
        <end position="706"/>
    </location>
</feature>
<dbReference type="PANTHER" id="PTHR24006">
    <property type="entry name" value="UBIQUITIN CARBOXYL-TERMINAL HYDROLASE"/>
    <property type="match status" value="1"/>
</dbReference>
<dbReference type="InterPro" id="IPR038765">
    <property type="entry name" value="Papain-like_cys_pep_sf"/>
</dbReference>
<keyword evidence="6" id="KW-0833">Ubl conjugation pathway</keyword>
<feature type="domain" description="USP" evidence="11">
    <location>
        <begin position="1"/>
        <end position="283"/>
    </location>
</feature>
<keyword evidence="7" id="KW-0378">Hydrolase</keyword>
<proteinExistence type="inferred from homology"/>
<dbReference type="InterPro" id="IPR035927">
    <property type="entry name" value="DUSP-like_sf"/>
</dbReference>
<evidence type="ECO:0000256" key="8">
    <source>
        <dbReference type="ARBA" id="ARBA00022807"/>
    </source>
</evidence>
<keyword evidence="8" id="KW-0788">Thiol protease</keyword>
<dbReference type="InterPro" id="IPR028889">
    <property type="entry name" value="USP"/>
</dbReference>
<dbReference type="Pfam" id="PF00443">
    <property type="entry name" value="UCH"/>
    <property type="match status" value="1"/>
</dbReference>
<protein>
    <recommendedName>
        <fullName evidence="4">ubiquitinyl hydrolase 1</fullName>
        <ecNumber evidence="4">3.4.19.12</ecNumber>
    </recommendedName>
</protein>
<dbReference type="PANTHER" id="PTHR24006:SF722">
    <property type="entry name" value="UBIQUITIN CARBOXYL-TERMINAL HYDROLASE 48"/>
    <property type="match status" value="1"/>
</dbReference>
<dbReference type="GO" id="GO:0004843">
    <property type="term" value="F:cysteine-type deubiquitinase activity"/>
    <property type="evidence" value="ECO:0007669"/>
    <property type="project" value="UniProtKB-EC"/>
</dbReference>
<dbReference type="EC" id="3.4.19.12" evidence="4"/>
<evidence type="ECO:0000256" key="9">
    <source>
        <dbReference type="ARBA" id="ARBA00023242"/>
    </source>
</evidence>
<evidence type="ECO:0000256" key="7">
    <source>
        <dbReference type="ARBA" id="ARBA00022801"/>
    </source>
</evidence>
<comment type="similarity">
    <text evidence="3">Belongs to the peptidase C19 family.</text>
</comment>
<evidence type="ECO:0000256" key="2">
    <source>
        <dbReference type="ARBA" id="ARBA00004123"/>
    </source>
</evidence>
<evidence type="ECO:0000256" key="5">
    <source>
        <dbReference type="ARBA" id="ARBA00022670"/>
    </source>
</evidence>
<dbReference type="GO" id="GO:0006508">
    <property type="term" value="P:proteolysis"/>
    <property type="evidence" value="ECO:0007669"/>
    <property type="project" value="UniProtKB-KW"/>
</dbReference>
<feature type="region of interest" description="Disordered" evidence="10">
    <location>
        <begin position="285"/>
        <end position="343"/>
    </location>
</feature>
<dbReference type="SUPFAM" id="SSF143791">
    <property type="entry name" value="DUSP-like"/>
    <property type="match status" value="1"/>
</dbReference>
<sequence>MIKEIPHDFQIPEASPAPSGAPLSVQLVSLGLPPALFLSRGSAVGRSLDPSPLIEFLDLERDVQQDVHEFCRLFTSLLEEQLQKQKIPSVRNLIRNLYRGEAVSVTRCSACGYESANKSAFYELTLHIKGHKELTSSILDYLKTEELVDGNQYSCPICGQKRDATIQTQVPTLPPILNLQLMRFEFNMASLTRKKLSTKVHFPEFLDASILQLNSSKGVATESRGNWYELFAVLLHKGTSASSGHYVAHIRDLTRQLWFEFNDEVVGEVDRKNLKTVFEKHDAEDSSSLEGIGRGSGGASKGKEGSSTSGSASTQSLPVAVENGDAKGTSSKTARSKNKASFTSGATFTSSNAYLLVYRKQTMNEQPGAEETIATPLDAGTAPNHSVASVKEEDDGGDQVSTSVPPSISPPPSIASSSSSSTVAGKRKKALENPESGVPVTSKRRKAEVNSCRSPCVSPPMEDHVVLPTWAQNAVDEDNANFESWCQETLAAKNNRLDTGRAQQSEIQNLYNSLPCENWRTEGFDLIATSWITNWLANGGKALKSGVNPDVPPIDNGKLQCEHGKADPLRMGQVKCVNPIAAEALYTLYGGGPRFTQDSLCLDCVRDVCQEKRIQMELEGVQKHLSSALKKKIGNPSDVPDSYWIGCASLRAWKRLALRQRLPGKKEKEEEEKEEEDEDCGPDASNVGADSAAAGNSNAGSTGAGGSSVTKFNEDIVCDHGNLCVAPQRRKLITKEAWDILRNQFSSCPEFPGDSPICESCANSEEETKERLAQWREMAKEQKEALPELFRNRDERDVRLMGETVHFVNQEFLSSWRRFIKLLPLWEGNIQ</sequence>
<dbReference type="OrthoDB" id="6375697at2759"/>
<dbReference type="GO" id="GO:0005829">
    <property type="term" value="C:cytosol"/>
    <property type="evidence" value="ECO:0007669"/>
    <property type="project" value="TreeGrafter"/>
</dbReference>
<feature type="compositionally biased region" description="Low complexity" evidence="10">
    <location>
        <begin position="305"/>
        <end position="317"/>
    </location>
</feature>
<keyword evidence="5" id="KW-0645">Protease</keyword>
<evidence type="ECO:0000256" key="3">
    <source>
        <dbReference type="ARBA" id="ARBA00009085"/>
    </source>
</evidence>
<comment type="subcellular location">
    <subcellularLocation>
        <location evidence="2">Nucleus</location>
    </subcellularLocation>
</comment>
<dbReference type="EMBL" id="OB660174">
    <property type="protein sequence ID" value="CAD7223255.1"/>
    <property type="molecule type" value="Genomic_DNA"/>
</dbReference>
<gene>
    <name evidence="12" type="ORF">CTOB1V02_LOCUS1245</name>
</gene>
<feature type="compositionally biased region" description="Low complexity" evidence="10">
    <location>
        <begin position="683"/>
        <end position="701"/>
    </location>
</feature>
<evidence type="ECO:0000256" key="4">
    <source>
        <dbReference type="ARBA" id="ARBA00012759"/>
    </source>
</evidence>
<evidence type="ECO:0000313" key="12">
    <source>
        <dbReference type="EMBL" id="CAD7223255.1"/>
    </source>
</evidence>
<dbReference type="PROSITE" id="PS00973">
    <property type="entry name" value="USP_2"/>
    <property type="match status" value="1"/>
</dbReference>
<name>A0A7R8ZGB7_9CRUS</name>
<dbReference type="GO" id="GO:0005634">
    <property type="term" value="C:nucleus"/>
    <property type="evidence" value="ECO:0007669"/>
    <property type="project" value="UniProtKB-SubCell"/>
</dbReference>
<dbReference type="Gene3D" id="3.90.70.10">
    <property type="entry name" value="Cysteine proteinases"/>
    <property type="match status" value="1"/>
</dbReference>
<dbReference type="InterPro" id="IPR018200">
    <property type="entry name" value="USP_CS"/>
</dbReference>
<dbReference type="InterPro" id="IPR001394">
    <property type="entry name" value="Peptidase_C19_UCH"/>
</dbReference>
<feature type="compositionally biased region" description="Low complexity" evidence="10">
    <location>
        <begin position="414"/>
        <end position="424"/>
    </location>
</feature>
<dbReference type="InterPro" id="IPR050164">
    <property type="entry name" value="Peptidase_C19"/>
</dbReference>
<evidence type="ECO:0000256" key="1">
    <source>
        <dbReference type="ARBA" id="ARBA00000707"/>
    </source>
</evidence>
<comment type="catalytic activity">
    <reaction evidence="1">
        <text>Thiol-dependent hydrolysis of ester, thioester, amide, peptide and isopeptide bonds formed by the C-terminal Gly of ubiquitin (a 76-residue protein attached to proteins as an intracellular targeting signal).</text>
        <dbReference type="EC" id="3.4.19.12"/>
    </reaction>
</comment>
<evidence type="ECO:0000259" key="11">
    <source>
        <dbReference type="PROSITE" id="PS50235"/>
    </source>
</evidence>
<dbReference type="PROSITE" id="PS50235">
    <property type="entry name" value="USP_3"/>
    <property type="match status" value="1"/>
</dbReference>
<accession>A0A7R8ZGB7</accession>
<dbReference type="GO" id="GO:0016579">
    <property type="term" value="P:protein deubiquitination"/>
    <property type="evidence" value="ECO:0007669"/>
    <property type="project" value="InterPro"/>
</dbReference>
<dbReference type="AlphaFoldDB" id="A0A7R8ZGB7"/>
<reference evidence="12" key="1">
    <citation type="submission" date="2020-11" db="EMBL/GenBank/DDBJ databases">
        <authorList>
            <person name="Tran Van P."/>
        </authorList>
    </citation>
    <scope>NUCLEOTIDE SEQUENCE</scope>
</reference>
<feature type="region of interest" description="Disordered" evidence="10">
    <location>
        <begin position="374"/>
        <end position="454"/>
    </location>
</feature>
<evidence type="ECO:0000256" key="6">
    <source>
        <dbReference type="ARBA" id="ARBA00022786"/>
    </source>
</evidence>
<organism evidence="12">
    <name type="scientific">Cyprideis torosa</name>
    <dbReference type="NCBI Taxonomy" id="163714"/>
    <lineage>
        <taxon>Eukaryota</taxon>
        <taxon>Metazoa</taxon>
        <taxon>Ecdysozoa</taxon>
        <taxon>Arthropoda</taxon>
        <taxon>Crustacea</taxon>
        <taxon>Oligostraca</taxon>
        <taxon>Ostracoda</taxon>
        <taxon>Podocopa</taxon>
        <taxon>Podocopida</taxon>
        <taxon>Cytherocopina</taxon>
        <taxon>Cytheroidea</taxon>
        <taxon>Cytherideidae</taxon>
        <taxon>Cyprideis</taxon>
    </lineage>
</organism>